<feature type="domain" description="STAS" evidence="3">
    <location>
        <begin position="1"/>
        <end position="108"/>
    </location>
</feature>
<dbReference type="PROSITE" id="PS50801">
    <property type="entry name" value="STAS"/>
    <property type="match status" value="1"/>
</dbReference>
<dbReference type="CDD" id="cd07043">
    <property type="entry name" value="STAS_anti-anti-sigma_factors"/>
    <property type="match status" value="1"/>
</dbReference>
<dbReference type="Gene3D" id="3.30.750.24">
    <property type="entry name" value="STAS domain"/>
    <property type="match status" value="1"/>
</dbReference>
<dbReference type="NCBIfam" id="TIGR00377">
    <property type="entry name" value="ant_ant_sig"/>
    <property type="match status" value="1"/>
</dbReference>
<dbReference type="Proteomes" id="UP000285636">
    <property type="component" value="Unassembled WGS sequence"/>
</dbReference>
<dbReference type="AlphaFoldDB" id="A0A423I5M7"/>
<dbReference type="PANTHER" id="PTHR35849:SF2">
    <property type="entry name" value="BLR2341 PROTEIN"/>
    <property type="match status" value="1"/>
</dbReference>
<dbReference type="GO" id="GO:0043856">
    <property type="term" value="F:anti-sigma factor antagonist activity"/>
    <property type="evidence" value="ECO:0007669"/>
    <property type="project" value="InterPro"/>
</dbReference>
<comment type="caution">
    <text evidence="4">The sequence shown here is derived from an EMBL/GenBank/DDBJ whole genome shotgun (WGS) entry which is preliminary data.</text>
</comment>
<comment type="similarity">
    <text evidence="1 2">Belongs to the anti-sigma-factor antagonist family.</text>
</comment>
<dbReference type="Pfam" id="PF13466">
    <property type="entry name" value="STAS_2"/>
    <property type="match status" value="1"/>
</dbReference>
<dbReference type="SUPFAM" id="SSF52091">
    <property type="entry name" value="SpoIIaa-like"/>
    <property type="match status" value="1"/>
</dbReference>
<dbReference type="EMBL" id="MOBK01000006">
    <property type="protein sequence ID" value="RON20778.1"/>
    <property type="molecule type" value="Genomic_DNA"/>
</dbReference>
<dbReference type="RefSeq" id="WP_123434379.1">
    <property type="nucleotide sequence ID" value="NZ_MOBK01000006.1"/>
</dbReference>
<evidence type="ECO:0000259" key="3">
    <source>
        <dbReference type="PROSITE" id="PS50801"/>
    </source>
</evidence>
<sequence>MNIRVATLNGLCQLHIEGEMNIYTAAEFKAQLLPHLAEPGELEIDLSQVSEMDGAGMQQLLLAKREATRVGRTLRLAGHSRAVLEVFDLCNLAAFFGDPLVISNSAAS</sequence>
<protein>
    <recommendedName>
        <fullName evidence="2">Anti-sigma factor antagonist</fullName>
    </recommendedName>
</protein>
<evidence type="ECO:0000256" key="2">
    <source>
        <dbReference type="RuleBase" id="RU003749"/>
    </source>
</evidence>
<organism evidence="4 5">
    <name type="scientific">Pseudomonas brassicacearum</name>
    <dbReference type="NCBI Taxonomy" id="930166"/>
    <lineage>
        <taxon>Bacteria</taxon>
        <taxon>Pseudomonadati</taxon>
        <taxon>Pseudomonadota</taxon>
        <taxon>Gammaproteobacteria</taxon>
        <taxon>Pseudomonadales</taxon>
        <taxon>Pseudomonadaceae</taxon>
        <taxon>Pseudomonas</taxon>
    </lineage>
</organism>
<gene>
    <name evidence="4" type="ORF">BK660_17160</name>
</gene>
<dbReference type="PANTHER" id="PTHR35849">
    <property type="entry name" value="BLR2341 PROTEIN"/>
    <property type="match status" value="1"/>
</dbReference>
<dbReference type="InterPro" id="IPR002645">
    <property type="entry name" value="STAS_dom"/>
</dbReference>
<accession>A0A423I5M7</accession>
<dbReference type="InterPro" id="IPR003658">
    <property type="entry name" value="Anti-sigma_ant"/>
</dbReference>
<proteinExistence type="inferred from homology"/>
<evidence type="ECO:0000313" key="5">
    <source>
        <dbReference type="Proteomes" id="UP000285636"/>
    </source>
</evidence>
<dbReference type="InterPro" id="IPR052746">
    <property type="entry name" value="MlaB_ABC_Transporter"/>
</dbReference>
<dbReference type="InterPro" id="IPR036513">
    <property type="entry name" value="STAS_dom_sf"/>
</dbReference>
<dbReference type="InterPro" id="IPR058548">
    <property type="entry name" value="MlaB-like_STAS"/>
</dbReference>
<name>A0A423I5M7_9PSED</name>
<evidence type="ECO:0000256" key="1">
    <source>
        <dbReference type="ARBA" id="ARBA00009013"/>
    </source>
</evidence>
<evidence type="ECO:0000313" key="4">
    <source>
        <dbReference type="EMBL" id="RON20778.1"/>
    </source>
</evidence>
<reference evidence="4 5" key="1">
    <citation type="submission" date="2016-10" db="EMBL/GenBank/DDBJ databases">
        <title>Comparative genome analysis of multiple Pseudomonas spp. focuses on biocontrol and plant growth promoting traits.</title>
        <authorList>
            <person name="Tao X.-Y."/>
            <person name="Taylor C.G."/>
        </authorList>
    </citation>
    <scope>NUCLEOTIDE SEQUENCE [LARGE SCALE GENOMIC DNA]</scope>
    <source>
        <strain evidence="4 5">38D7</strain>
    </source>
</reference>